<reference evidence="5" key="2">
    <citation type="submission" date="2020-05" db="UniProtKB">
        <authorList>
            <consortium name="EnsemblMetazoa"/>
        </authorList>
    </citation>
    <scope>IDENTIFICATION</scope>
    <source>
        <strain evidence="5">FAR1</strain>
    </source>
</reference>
<dbReference type="InterPro" id="IPR051368">
    <property type="entry name" value="SerProtInhib-TIL_Domain"/>
</dbReference>
<feature type="chain" id="PRO_5008133114" description="TIL domain-containing protein" evidence="3">
    <location>
        <begin position="21"/>
        <end position="96"/>
    </location>
</feature>
<dbReference type="Gene3D" id="2.10.25.10">
    <property type="entry name" value="Laminin"/>
    <property type="match status" value="1"/>
</dbReference>
<evidence type="ECO:0000256" key="3">
    <source>
        <dbReference type="SAM" id="SignalP"/>
    </source>
</evidence>
<dbReference type="VEuPathDB" id="VectorBase:AFAF014503"/>
<organism evidence="5 6">
    <name type="scientific">Anopheles farauti</name>
    <dbReference type="NCBI Taxonomy" id="69004"/>
    <lineage>
        <taxon>Eukaryota</taxon>
        <taxon>Metazoa</taxon>
        <taxon>Ecdysozoa</taxon>
        <taxon>Arthropoda</taxon>
        <taxon>Hexapoda</taxon>
        <taxon>Insecta</taxon>
        <taxon>Pterygota</taxon>
        <taxon>Neoptera</taxon>
        <taxon>Endopterygota</taxon>
        <taxon>Diptera</taxon>
        <taxon>Nematocera</taxon>
        <taxon>Culicoidea</taxon>
        <taxon>Culicidae</taxon>
        <taxon>Anophelinae</taxon>
        <taxon>Anopheles</taxon>
    </lineage>
</organism>
<accession>A0A182QPX2</accession>
<sequence>MLRNVAVLVFVLSALLCVCAQSETKAPPTPTSCKKPSEVFNKCGSPCEEEKCKTLKPKDGCKKECIPGCYCAKGYQRNTNKVCVPQYMCSYRNYIG</sequence>
<evidence type="ECO:0000256" key="1">
    <source>
        <dbReference type="ARBA" id="ARBA00022690"/>
    </source>
</evidence>
<dbReference type="PANTHER" id="PTHR23259">
    <property type="entry name" value="RIDDLE"/>
    <property type="match status" value="1"/>
</dbReference>
<keyword evidence="1" id="KW-0646">Protease inhibitor</keyword>
<dbReference type="GO" id="GO:0030414">
    <property type="term" value="F:peptidase inhibitor activity"/>
    <property type="evidence" value="ECO:0007669"/>
    <property type="project" value="UniProtKB-KW"/>
</dbReference>
<protein>
    <recommendedName>
        <fullName evidence="4">TIL domain-containing protein</fullName>
    </recommendedName>
</protein>
<proteinExistence type="predicted"/>
<dbReference type="Proteomes" id="UP000075886">
    <property type="component" value="Unassembled WGS sequence"/>
</dbReference>
<dbReference type="EMBL" id="AXCN02000560">
    <property type="status" value="NOT_ANNOTATED_CDS"/>
    <property type="molecule type" value="Genomic_DNA"/>
</dbReference>
<dbReference type="CDD" id="cd19941">
    <property type="entry name" value="TIL"/>
    <property type="match status" value="1"/>
</dbReference>
<dbReference type="AlphaFoldDB" id="A0A182QPX2"/>
<evidence type="ECO:0000256" key="2">
    <source>
        <dbReference type="ARBA" id="ARBA00023157"/>
    </source>
</evidence>
<dbReference type="InterPro" id="IPR036084">
    <property type="entry name" value="Ser_inhib-like_sf"/>
</dbReference>
<dbReference type="InterPro" id="IPR002919">
    <property type="entry name" value="TIL_dom"/>
</dbReference>
<keyword evidence="3" id="KW-0732">Signal</keyword>
<feature type="domain" description="TIL" evidence="4">
    <location>
        <begin position="35"/>
        <end position="89"/>
    </location>
</feature>
<keyword evidence="6" id="KW-1185">Reference proteome</keyword>
<evidence type="ECO:0000313" key="5">
    <source>
        <dbReference type="EnsemblMetazoa" id="AFAF014503-PA"/>
    </source>
</evidence>
<dbReference type="SUPFAM" id="SSF57567">
    <property type="entry name" value="Serine protease inhibitors"/>
    <property type="match status" value="1"/>
</dbReference>
<name>A0A182QPX2_9DIPT</name>
<dbReference type="Pfam" id="PF01826">
    <property type="entry name" value="TIL"/>
    <property type="match status" value="1"/>
</dbReference>
<evidence type="ECO:0000313" key="6">
    <source>
        <dbReference type="Proteomes" id="UP000075886"/>
    </source>
</evidence>
<keyword evidence="2" id="KW-1015">Disulfide bond</keyword>
<reference evidence="6" key="1">
    <citation type="submission" date="2014-01" db="EMBL/GenBank/DDBJ databases">
        <title>The Genome Sequence of Anopheles farauti FAR1 (V2).</title>
        <authorList>
            <consortium name="The Broad Institute Genomics Platform"/>
            <person name="Neafsey D.E."/>
            <person name="Besansky N."/>
            <person name="Howell P."/>
            <person name="Walton C."/>
            <person name="Young S.K."/>
            <person name="Zeng Q."/>
            <person name="Gargeya S."/>
            <person name="Fitzgerald M."/>
            <person name="Haas B."/>
            <person name="Abouelleil A."/>
            <person name="Allen A.W."/>
            <person name="Alvarado L."/>
            <person name="Arachchi H.M."/>
            <person name="Berlin A.M."/>
            <person name="Chapman S.B."/>
            <person name="Gainer-Dewar J."/>
            <person name="Goldberg J."/>
            <person name="Griggs A."/>
            <person name="Gujja S."/>
            <person name="Hansen M."/>
            <person name="Howarth C."/>
            <person name="Imamovic A."/>
            <person name="Ireland A."/>
            <person name="Larimer J."/>
            <person name="McCowan C."/>
            <person name="Murphy C."/>
            <person name="Pearson M."/>
            <person name="Poon T.W."/>
            <person name="Priest M."/>
            <person name="Roberts A."/>
            <person name="Saif S."/>
            <person name="Shea T."/>
            <person name="Sisk P."/>
            <person name="Sykes S."/>
            <person name="Wortman J."/>
            <person name="Nusbaum C."/>
            <person name="Birren B."/>
        </authorList>
    </citation>
    <scope>NUCLEOTIDE SEQUENCE [LARGE SCALE GENOMIC DNA]</scope>
    <source>
        <strain evidence="6">FAR1</strain>
    </source>
</reference>
<feature type="signal peptide" evidence="3">
    <location>
        <begin position="1"/>
        <end position="20"/>
    </location>
</feature>
<evidence type="ECO:0000259" key="4">
    <source>
        <dbReference type="Pfam" id="PF01826"/>
    </source>
</evidence>
<dbReference type="PANTHER" id="PTHR23259:SF70">
    <property type="entry name" value="ACCESSORY GLAND PROTEIN ACP62F-RELATED"/>
    <property type="match status" value="1"/>
</dbReference>
<dbReference type="EnsemblMetazoa" id="AFAF014503-RA">
    <property type="protein sequence ID" value="AFAF014503-PA"/>
    <property type="gene ID" value="AFAF014503"/>
</dbReference>